<protein>
    <submittedName>
        <fullName evidence="1">Uncharacterized protein</fullName>
    </submittedName>
</protein>
<proteinExistence type="predicted"/>
<gene>
    <name evidence="1" type="ORF">LTS18_008151</name>
</gene>
<organism evidence="1 2">
    <name type="scientific">Coniosporium uncinatum</name>
    <dbReference type="NCBI Taxonomy" id="93489"/>
    <lineage>
        <taxon>Eukaryota</taxon>
        <taxon>Fungi</taxon>
        <taxon>Dikarya</taxon>
        <taxon>Ascomycota</taxon>
        <taxon>Pezizomycotina</taxon>
        <taxon>Dothideomycetes</taxon>
        <taxon>Dothideomycetes incertae sedis</taxon>
        <taxon>Coniosporium</taxon>
    </lineage>
</organism>
<accession>A0ACC3D260</accession>
<sequence>MTQPLPAYLSKGPFYVFNFTVEVLTVYLYAYVRVDRRFHIPNGAKGPGSYTLGLTVTSEGAQDETTTRVYSEEETFDDEPQSAVDERDDDVEKGKNDPDARPMTAGSHQTHLTHQTHATHDSEKETPIRRAS</sequence>
<dbReference type="Proteomes" id="UP001186974">
    <property type="component" value="Unassembled WGS sequence"/>
</dbReference>
<evidence type="ECO:0000313" key="1">
    <source>
        <dbReference type="EMBL" id="KAK3060612.1"/>
    </source>
</evidence>
<evidence type="ECO:0000313" key="2">
    <source>
        <dbReference type="Proteomes" id="UP001186974"/>
    </source>
</evidence>
<keyword evidence="2" id="KW-1185">Reference proteome</keyword>
<name>A0ACC3D260_9PEZI</name>
<reference evidence="1" key="1">
    <citation type="submission" date="2024-09" db="EMBL/GenBank/DDBJ databases">
        <title>Black Yeasts Isolated from many extreme environments.</title>
        <authorList>
            <person name="Coleine C."/>
            <person name="Stajich J.E."/>
            <person name="Selbmann L."/>
        </authorList>
    </citation>
    <scope>NUCLEOTIDE SEQUENCE</scope>
    <source>
        <strain evidence="1">CCFEE 5737</strain>
    </source>
</reference>
<comment type="caution">
    <text evidence="1">The sequence shown here is derived from an EMBL/GenBank/DDBJ whole genome shotgun (WGS) entry which is preliminary data.</text>
</comment>
<dbReference type="EMBL" id="JAWDJW010008433">
    <property type="protein sequence ID" value="KAK3060612.1"/>
    <property type="molecule type" value="Genomic_DNA"/>
</dbReference>